<keyword evidence="1" id="KW-0175">Coiled coil</keyword>
<feature type="coiled-coil region" evidence="1">
    <location>
        <begin position="185"/>
        <end position="219"/>
    </location>
</feature>
<keyword evidence="2" id="KW-0812">Transmembrane</keyword>
<reference evidence="3 4" key="1">
    <citation type="journal article" date="2020" name="ISME J.">
        <title>Uncovering the hidden diversity of litter-decomposition mechanisms in mushroom-forming fungi.</title>
        <authorList>
            <person name="Floudas D."/>
            <person name="Bentzer J."/>
            <person name="Ahren D."/>
            <person name="Johansson T."/>
            <person name="Persson P."/>
            <person name="Tunlid A."/>
        </authorList>
    </citation>
    <scope>NUCLEOTIDE SEQUENCE [LARGE SCALE GENOMIC DNA]</scope>
    <source>
        <strain evidence="3 4">CBS 175.51</strain>
    </source>
</reference>
<comment type="caution">
    <text evidence="3">The sequence shown here is derived from an EMBL/GenBank/DDBJ whole genome shotgun (WGS) entry which is preliminary data.</text>
</comment>
<evidence type="ECO:0000256" key="2">
    <source>
        <dbReference type="SAM" id="Phobius"/>
    </source>
</evidence>
<accession>A0A8H5BH17</accession>
<gene>
    <name evidence="3" type="ORF">D9611_009340</name>
</gene>
<dbReference type="Proteomes" id="UP000541558">
    <property type="component" value="Unassembled WGS sequence"/>
</dbReference>
<dbReference type="Gene3D" id="1.20.1170.10">
    <property type="match status" value="1"/>
</dbReference>
<dbReference type="EMBL" id="JAACJK010000167">
    <property type="protein sequence ID" value="KAF5322986.1"/>
    <property type="molecule type" value="Genomic_DNA"/>
</dbReference>
<keyword evidence="4" id="KW-1185">Reference proteome</keyword>
<evidence type="ECO:0000256" key="1">
    <source>
        <dbReference type="SAM" id="Coils"/>
    </source>
</evidence>
<protein>
    <submittedName>
        <fullName evidence="3">Uncharacterized protein</fullName>
    </submittedName>
</protein>
<evidence type="ECO:0000313" key="4">
    <source>
        <dbReference type="Proteomes" id="UP000541558"/>
    </source>
</evidence>
<feature type="transmembrane region" description="Helical" evidence="2">
    <location>
        <begin position="218"/>
        <end position="248"/>
    </location>
</feature>
<keyword evidence="2" id="KW-1133">Transmembrane helix</keyword>
<organism evidence="3 4">
    <name type="scientific">Ephemerocybe angulata</name>
    <dbReference type="NCBI Taxonomy" id="980116"/>
    <lineage>
        <taxon>Eukaryota</taxon>
        <taxon>Fungi</taxon>
        <taxon>Dikarya</taxon>
        <taxon>Basidiomycota</taxon>
        <taxon>Agaricomycotina</taxon>
        <taxon>Agaricomycetes</taxon>
        <taxon>Agaricomycetidae</taxon>
        <taxon>Agaricales</taxon>
        <taxon>Agaricineae</taxon>
        <taxon>Psathyrellaceae</taxon>
        <taxon>Ephemerocybe</taxon>
    </lineage>
</organism>
<evidence type="ECO:0000313" key="3">
    <source>
        <dbReference type="EMBL" id="KAF5322986.1"/>
    </source>
</evidence>
<keyword evidence="2" id="KW-0472">Membrane</keyword>
<sequence length="361" mass="40416">MATAATQSYIDVQKILQSYRTEGVKQEESDQFVQDAINELDNDQGDFANNVGEVATWAIQVDEAFNSVTRGLNALVNDFGGDFPPLAGYYGEWSNYNQRWVDHLALSRDVASEHMSVLKRFDKVFITMVESIQTDQDRLDVIAELGQFTNEDHDRSLEMSQGFLNLKRDVEDFTTRFGAWVETTSAELEERAKELQVEIENINKEMQSLDKQIQDATAALLASAAGAATMIGVIGLVVAGTTVAVLIAQRIAKGKELSSKKKELEDVNRKQKELAKIKSDFDGLRPDIALICEKLVLFAEIWSSVRSQTVQFQETLKGGMDALTNIRFKAELRLARELCTPLTEGLEKYATSLVKYYSSKK</sequence>
<name>A0A8H5BH17_9AGAR</name>
<proteinExistence type="predicted"/>
<dbReference type="AlphaFoldDB" id="A0A8H5BH17"/>